<feature type="region of interest" description="Disordered" evidence="1">
    <location>
        <begin position="1"/>
        <end position="20"/>
    </location>
</feature>
<dbReference type="SUPFAM" id="SSF50475">
    <property type="entry name" value="FMN-binding split barrel"/>
    <property type="match status" value="1"/>
</dbReference>
<dbReference type="Proteomes" id="UP000663827">
    <property type="component" value="Unassembled WGS sequence"/>
</dbReference>
<dbReference type="PANTHER" id="PTHR34071">
    <property type="entry name" value="5-NITROIMIDAZOLE ANTIBIOTICS RESISTANCE PROTEIN, NIMA-FAMILY-RELATED PROTEIN-RELATED"/>
    <property type="match status" value="1"/>
</dbReference>
<dbReference type="Pfam" id="PF12900">
    <property type="entry name" value="Pyridox_ox_2"/>
    <property type="match status" value="1"/>
</dbReference>
<accession>A0A8H3DYM4</accession>
<proteinExistence type="predicted"/>
<evidence type="ECO:0000313" key="2">
    <source>
        <dbReference type="EMBL" id="CAE7140097.1"/>
    </source>
</evidence>
<dbReference type="InterPro" id="IPR024747">
    <property type="entry name" value="Pyridox_Oxase-rel"/>
</dbReference>
<gene>
    <name evidence="2" type="ORF">RDB_LOCUS74031</name>
</gene>
<name>A0A8H3DYM4_9AGAM</name>
<dbReference type="AlphaFoldDB" id="A0A8H3DYM4"/>
<sequence length="269" mass="29862">MEGNKFEKTPLNTVRRRPDRGSYDKETIASIIGEAKVMHVAFVDTQGLPQCIPMLGVWDEDETGQCYLYFHGYPTARIMSNLSDPGTQVVASATLVDGLVMALCAFSHSMNYRSVVVHGVVLPISEEEKQTAFKKVVEGIAPARWENSRQPNEVETQGTSILRVKVEAASAKARAGPPKDDKKDVENKELVSKTWTGVIPLRTVPGVPSHQVIAQCLLLRMYPLWRRLPMVPNSRGYKAQTNDNHKRIETVFDGIVLCAGPEPKEEPHA</sequence>
<comment type="caution">
    <text evidence="2">The sequence shown here is derived from an EMBL/GenBank/DDBJ whole genome shotgun (WGS) entry which is preliminary data.</text>
</comment>
<dbReference type="Gene3D" id="2.30.110.10">
    <property type="entry name" value="Electron Transport, Fmn-binding Protein, Chain A"/>
    <property type="match status" value="1"/>
</dbReference>
<protein>
    <recommendedName>
        <fullName evidence="4">Pyridoxamine 5'-phosphate oxidase family protein</fullName>
    </recommendedName>
</protein>
<evidence type="ECO:0008006" key="4">
    <source>
        <dbReference type="Google" id="ProtNLM"/>
    </source>
</evidence>
<dbReference type="EMBL" id="CAJNJQ010001481">
    <property type="protein sequence ID" value="CAE7140097.1"/>
    <property type="molecule type" value="Genomic_DNA"/>
</dbReference>
<evidence type="ECO:0000256" key="1">
    <source>
        <dbReference type="SAM" id="MobiDB-lite"/>
    </source>
</evidence>
<organism evidence="2 3">
    <name type="scientific">Rhizoctonia solani</name>
    <dbReference type="NCBI Taxonomy" id="456999"/>
    <lineage>
        <taxon>Eukaryota</taxon>
        <taxon>Fungi</taxon>
        <taxon>Dikarya</taxon>
        <taxon>Basidiomycota</taxon>
        <taxon>Agaricomycotina</taxon>
        <taxon>Agaricomycetes</taxon>
        <taxon>Cantharellales</taxon>
        <taxon>Ceratobasidiaceae</taxon>
        <taxon>Rhizoctonia</taxon>
    </lineage>
</organism>
<dbReference type="PANTHER" id="PTHR34071:SF2">
    <property type="entry name" value="FLAVIN-NUCLEOTIDE-BINDING PROTEIN"/>
    <property type="match status" value="1"/>
</dbReference>
<evidence type="ECO:0000313" key="3">
    <source>
        <dbReference type="Proteomes" id="UP000663827"/>
    </source>
</evidence>
<dbReference type="InterPro" id="IPR012349">
    <property type="entry name" value="Split_barrel_FMN-bd"/>
</dbReference>
<reference evidence="2" key="1">
    <citation type="submission" date="2021-01" db="EMBL/GenBank/DDBJ databases">
        <authorList>
            <person name="Kaushik A."/>
        </authorList>
    </citation>
    <scope>NUCLEOTIDE SEQUENCE</scope>
    <source>
        <strain evidence="2">AG5</strain>
    </source>
</reference>